<evidence type="ECO:0000313" key="2">
    <source>
        <dbReference type="Proteomes" id="UP000592180"/>
    </source>
</evidence>
<sequence length="114" mass="13784">MKYKVIFADGYDDDIESLTRDLRTDVLISDEQGNLYNPFFITIERVNNEFEKNKVCYLEDNLVILHSVTKDNILKAIIELYEWAFYKKWLPIPEEVLQKYFYPKENWTTFDIEI</sequence>
<dbReference type="AlphaFoldDB" id="A0A840KJW0"/>
<keyword evidence="2" id="KW-1185">Reference proteome</keyword>
<gene>
    <name evidence="1" type="ORF">HNP38_003294</name>
</gene>
<reference evidence="1 2" key="1">
    <citation type="submission" date="2020-08" db="EMBL/GenBank/DDBJ databases">
        <title>Functional genomics of gut bacteria from endangered species of beetles.</title>
        <authorList>
            <person name="Carlos-Shanley C."/>
        </authorList>
    </citation>
    <scope>NUCLEOTIDE SEQUENCE [LARGE SCALE GENOMIC DNA]</scope>
    <source>
        <strain evidence="1 2">S00151</strain>
    </source>
</reference>
<accession>A0A840KJW0</accession>
<proteinExistence type="predicted"/>
<comment type="caution">
    <text evidence="1">The sequence shown here is derived from an EMBL/GenBank/DDBJ whole genome shotgun (WGS) entry which is preliminary data.</text>
</comment>
<evidence type="ECO:0000313" key="1">
    <source>
        <dbReference type="EMBL" id="MBB4807954.1"/>
    </source>
</evidence>
<evidence type="ECO:0008006" key="3">
    <source>
        <dbReference type="Google" id="ProtNLM"/>
    </source>
</evidence>
<organism evidence="1 2">
    <name type="scientific">Chryseobacterium defluvii</name>
    <dbReference type="NCBI Taxonomy" id="160396"/>
    <lineage>
        <taxon>Bacteria</taxon>
        <taxon>Pseudomonadati</taxon>
        <taxon>Bacteroidota</taxon>
        <taxon>Flavobacteriia</taxon>
        <taxon>Flavobacteriales</taxon>
        <taxon>Weeksellaceae</taxon>
        <taxon>Chryseobacterium group</taxon>
        <taxon>Chryseobacterium</taxon>
    </lineage>
</organism>
<dbReference type="RefSeq" id="WP_184191374.1">
    <property type="nucleotide sequence ID" value="NZ_JACHLE010000006.1"/>
</dbReference>
<name>A0A840KJW0_9FLAO</name>
<dbReference type="EMBL" id="JACHLE010000006">
    <property type="protein sequence ID" value="MBB4807954.1"/>
    <property type="molecule type" value="Genomic_DNA"/>
</dbReference>
<dbReference type="Proteomes" id="UP000592180">
    <property type="component" value="Unassembled WGS sequence"/>
</dbReference>
<protein>
    <recommendedName>
        <fullName evidence="3">Immunity protein 8 of polymorphic toxin system</fullName>
    </recommendedName>
</protein>